<feature type="compositionally biased region" description="Basic residues" evidence="2">
    <location>
        <begin position="217"/>
        <end position="226"/>
    </location>
</feature>
<keyword evidence="1" id="KW-0040">ANK repeat</keyword>
<gene>
    <name evidence="3" type="ORF">PCAL00307_LOCUS5553</name>
</gene>
<name>A0A7S3ZQA2_9STRA</name>
<evidence type="ECO:0008006" key="4">
    <source>
        <dbReference type="Google" id="ProtNLM"/>
    </source>
</evidence>
<organism evidence="3">
    <name type="scientific">Pelagomonas calceolata</name>
    <dbReference type="NCBI Taxonomy" id="35677"/>
    <lineage>
        <taxon>Eukaryota</taxon>
        <taxon>Sar</taxon>
        <taxon>Stramenopiles</taxon>
        <taxon>Ochrophyta</taxon>
        <taxon>Pelagophyceae</taxon>
        <taxon>Pelagomonadales</taxon>
        <taxon>Pelagomonadaceae</taxon>
        <taxon>Pelagomonas</taxon>
    </lineage>
</organism>
<dbReference type="Pfam" id="PF00023">
    <property type="entry name" value="Ank"/>
    <property type="match status" value="1"/>
</dbReference>
<evidence type="ECO:0000256" key="1">
    <source>
        <dbReference type="PROSITE-ProRule" id="PRU00023"/>
    </source>
</evidence>
<protein>
    <recommendedName>
        <fullName evidence="4">Ankyrin repeat protein</fullName>
    </recommendedName>
</protein>
<feature type="repeat" description="ANK" evidence="1">
    <location>
        <begin position="147"/>
        <end position="179"/>
    </location>
</feature>
<reference evidence="3" key="1">
    <citation type="submission" date="2021-01" db="EMBL/GenBank/DDBJ databases">
        <authorList>
            <person name="Corre E."/>
            <person name="Pelletier E."/>
            <person name="Niang G."/>
            <person name="Scheremetjew M."/>
            <person name="Finn R."/>
            <person name="Kale V."/>
            <person name="Holt S."/>
            <person name="Cochrane G."/>
            <person name="Meng A."/>
            <person name="Brown T."/>
            <person name="Cohen L."/>
        </authorList>
    </citation>
    <scope>NUCLEOTIDE SEQUENCE</scope>
    <source>
        <strain evidence="3">CCMP1756</strain>
    </source>
</reference>
<proteinExistence type="predicted"/>
<dbReference type="SMART" id="SM00248">
    <property type="entry name" value="ANK"/>
    <property type="match status" value="2"/>
</dbReference>
<evidence type="ECO:0000256" key="2">
    <source>
        <dbReference type="SAM" id="MobiDB-lite"/>
    </source>
</evidence>
<dbReference type="InterPro" id="IPR036770">
    <property type="entry name" value="Ankyrin_rpt-contain_sf"/>
</dbReference>
<dbReference type="PROSITE" id="PS50088">
    <property type="entry name" value="ANK_REPEAT"/>
    <property type="match status" value="1"/>
</dbReference>
<dbReference type="InterPro" id="IPR002110">
    <property type="entry name" value="Ankyrin_rpt"/>
</dbReference>
<feature type="region of interest" description="Disordered" evidence="2">
    <location>
        <begin position="211"/>
        <end position="250"/>
    </location>
</feature>
<dbReference type="EMBL" id="HBIW01006656">
    <property type="protein sequence ID" value="CAE0690118.1"/>
    <property type="molecule type" value="Transcribed_RNA"/>
</dbReference>
<feature type="region of interest" description="Disordered" evidence="2">
    <location>
        <begin position="174"/>
        <end position="194"/>
    </location>
</feature>
<accession>A0A7S3ZQA2</accession>
<dbReference type="SUPFAM" id="SSF48403">
    <property type="entry name" value="Ankyrin repeat"/>
    <property type="match status" value="1"/>
</dbReference>
<dbReference type="AlphaFoldDB" id="A0A7S3ZQA2"/>
<dbReference type="Gene3D" id="1.25.40.20">
    <property type="entry name" value="Ankyrin repeat-containing domain"/>
    <property type="match status" value="1"/>
</dbReference>
<evidence type="ECO:0000313" key="3">
    <source>
        <dbReference type="EMBL" id="CAE0690118.1"/>
    </source>
</evidence>
<feature type="compositionally biased region" description="Gly residues" evidence="2">
    <location>
        <begin position="230"/>
        <end position="239"/>
    </location>
</feature>
<sequence length="250" mass="28150">MVNPDEWDILATQIEDRDGNEITIAEARKRDLKARRDAIRKKEIADAMAAFEAQPEPKKKKKSWRPRCCVRTRKYFGCCYWKTLHEAVVDCDKNRIVDIMMAAQEKDEKNIGKKAGVERTRHQGEGGNSKEEFQGYAAKIMNEYDEFGRTPLSLAIKEEREDMVEILLGLEANPDRGEDYKSHRGRLTGASPMMGAAQNKMSGSILDLHSRHANIDKKKHAGHHARAPGLFGGRRGPAGGAPRAGRRPRS</sequence>